<dbReference type="EMBL" id="LSBJ02000007">
    <property type="protein sequence ID" value="OWT42721.1"/>
    <property type="molecule type" value="Genomic_DNA"/>
</dbReference>
<organism evidence="1 2">
    <name type="scientific">Pochonia chlamydosporia 170</name>
    <dbReference type="NCBI Taxonomy" id="1380566"/>
    <lineage>
        <taxon>Eukaryota</taxon>
        <taxon>Fungi</taxon>
        <taxon>Dikarya</taxon>
        <taxon>Ascomycota</taxon>
        <taxon>Pezizomycotina</taxon>
        <taxon>Sordariomycetes</taxon>
        <taxon>Hypocreomycetidae</taxon>
        <taxon>Hypocreales</taxon>
        <taxon>Clavicipitaceae</taxon>
        <taxon>Pochonia</taxon>
    </lineage>
</organism>
<gene>
    <name evidence="1" type="ORF">VFPPC_18134</name>
</gene>
<evidence type="ECO:0000313" key="2">
    <source>
        <dbReference type="Proteomes" id="UP000078397"/>
    </source>
</evidence>
<reference evidence="1 2" key="1">
    <citation type="journal article" date="2016" name="PLoS Pathog.">
        <title>Biosynthesis of antibiotic leucinostatins in bio-control fungus Purpureocillium lilacinum and their inhibition on phytophthora revealed by genome mining.</title>
        <authorList>
            <person name="Wang G."/>
            <person name="Liu Z."/>
            <person name="Lin R."/>
            <person name="Li E."/>
            <person name="Mao Z."/>
            <person name="Ling J."/>
            <person name="Yang Y."/>
            <person name="Yin W.B."/>
            <person name="Xie B."/>
        </authorList>
    </citation>
    <scope>NUCLEOTIDE SEQUENCE [LARGE SCALE GENOMIC DNA]</scope>
    <source>
        <strain evidence="1">170</strain>
    </source>
</reference>
<sequence length="98" mass="11370">MAGLQLSSPWDTELPQACHSCGEMALTPGSAGKRETAVPFKLTKYWTWLLLLANQAWEIQYHLLDRKGPLDRLPSNRHGWARQRHFDKRFTSHKPLHH</sequence>
<dbReference type="KEGG" id="pchm:VFPPC_18134"/>
<dbReference type="Proteomes" id="UP000078397">
    <property type="component" value="Unassembled WGS sequence"/>
</dbReference>
<proteinExistence type="predicted"/>
<name>A0A219APU2_METCM</name>
<keyword evidence="2" id="KW-1185">Reference proteome</keyword>
<evidence type="ECO:0000313" key="1">
    <source>
        <dbReference type="EMBL" id="OWT42721.1"/>
    </source>
</evidence>
<protein>
    <submittedName>
        <fullName evidence="1">Uncharacterized protein</fullName>
    </submittedName>
</protein>
<comment type="caution">
    <text evidence="1">The sequence shown here is derived from an EMBL/GenBank/DDBJ whole genome shotgun (WGS) entry which is preliminary data.</text>
</comment>
<dbReference type="RefSeq" id="XP_022285202.1">
    <property type="nucleotide sequence ID" value="XM_022429790.1"/>
</dbReference>
<dbReference type="GeneID" id="33936997"/>
<dbReference type="AlphaFoldDB" id="A0A219APU2"/>
<accession>A0A219APU2</accession>